<comment type="similarity">
    <text evidence="1 2">Belongs to the CutC family.</text>
</comment>
<accession>A0A9E8LZW3</accession>
<dbReference type="GO" id="GO:0005737">
    <property type="term" value="C:cytoplasm"/>
    <property type="evidence" value="ECO:0007669"/>
    <property type="project" value="UniProtKB-SubCell"/>
</dbReference>
<dbReference type="PANTHER" id="PTHR12598">
    <property type="entry name" value="COPPER HOMEOSTASIS PROTEIN CUTC"/>
    <property type="match status" value="1"/>
</dbReference>
<evidence type="ECO:0000256" key="1">
    <source>
        <dbReference type="ARBA" id="ARBA00007768"/>
    </source>
</evidence>
<protein>
    <recommendedName>
        <fullName evidence="2">PF03932 family protein CutC</fullName>
    </recommendedName>
</protein>
<dbReference type="SUPFAM" id="SSF110395">
    <property type="entry name" value="CutC-like"/>
    <property type="match status" value="1"/>
</dbReference>
<name>A0A9E8LZW3_9BACI</name>
<keyword evidence="2" id="KW-0963">Cytoplasm</keyword>
<dbReference type="Gene3D" id="3.20.20.380">
    <property type="entry name" value="Copper homeostasis (CutC) domain"/>
    <property type="match status" value="1"/>
</dbReference>
<dbReference type="AlphaFoldDB" id="A0A9E8LZW3"/>
<evidence type="ECO:0000256" key="2">
    <source>
        <dbReference type="HAMAP-Rule" id="MF_00795"/>
    </source>
</evidence>
<dbReference type="HAMAP" id="MF_00795">
    <property type="entry name" value="CutC"/>
    <property type="match status" value="1"/>
</dbReference>
<dbReference type="InterPro" id="IPR005627">
    <property type="entry name" value="CutC-like"/>
</dbReference>
<dbReference type="GO" id="GO:0005507">
    <property type="term" value="F:copper ion binding"/>
    <property type="evidence" value="ECO:0007669"/>
    <property type="project" value="TreeGrafter"/>
</dbReference>
<comment type="caution">
    <text evidence="2">Once thought to be involved in copper homeostasis, experiments in E.coli have shown this is not the case.</text>
</comment>
<dbReference type="InterPro" id="IPR036822">
    <property type="entry name" value="CutC-like_dom_sf"/>
</dbReference>
<proteinExistence type="inferred from homology"/>
<keyword evidence="4" id="KW-1185">Reference proteome</keyword>
<evidence type="ECO:0000313" key="4">
    <source>
        <dbReference type="Proteomes" id="UP001164726"/>
    </source>
</evidence>
<gene>
    <name evidence="2" type="primary">cutC</name>
    <name evidence="3" type="ORF">OE105_01195</name>
</gene>
<dbReference type="EMBL" id="CP106877">
    <property type="protein sequence ID" value="WAA12790.1"/>
    <property type="molecule type" value="Genomic_DNA"/>
</dbReference>
<organism evidence="3 4">
    <name type="scientific">Fervidibacillus halotolerans</name>
    <dbReference type="NCBI Taxonomy" id="2980027"/>
    <lineage>
        <taxon>Bacteria</taxon>
        <taxon>Bacillati</taxon>
        <taxon>Bacillota</taxon>
        <taxon>Bacilli</taxon>
        <taxon>Bacillales</taxon>
        <taxon>Bacillaceae</taxon>
        <taxon>Fervidibacillus</taxon>
    </lineage>
</organism>
<dbReference type="Pfam" id="PF03932">
    <property type="entry name" value="CutC"/>
    <property type="match status" value="1"/>
</dbReference>
<dbReference type="PANTHER" id="PTHR12598:SF0">
    <property type="entry name" value="COPPER HOMEOSTASIS PROTEIN CUTC HOMOLOG"/>
    <property type="match status" value="1"/>
</dbReference>
<comment type="subcellular location">
    <subcellularLocation>
        <location evidence="2">Cytoplasm</location>
    </subcellularLocation>
</comment>
<dbReference type="RefSeq" id="WP_275420922.1">
    <property type="nucleotide sequence ID" value="NZ_CP106877.1"/>
</dbReference>
<dbReference type="Proteomes" id="UP001164726">
    <property type="component" value="Chromosome"/>
</dbReference>
<sequence>MSIKIEICCGSFEDVLTAKRAGADRVEINSALYLGGLTPSLATVELATEQCKEIAIVPMVRPRPGGFHYNDLEFQTMIQDATTFAKLPIEGVAFGCLDEYGDIQIEQTRKMVQLMKDYGKIAVFHRAFDCVKDPYKAIETLIELGVKRVLTSGQKPKAMEGIELLIDLQKQYGDQIEILVGGGVNETNIQTLIRKTNIRQYHSSCKTWRNDPTTVGNVSFAYAPSPDESAYDIVSFEKAIALVEVVKKG</sequence>
<dbReference type="KEGG" id="fhl:OE105_01195"/>
<evidence type="ECO:0000313" key="3">
    <source>
        <dbReference type="EMBL" id="WAA12790.1"/>
    </source>
</evidence>
<reference evidence="3" key="1">
    <citation type="submission" date="2022-09" db="EMBL/GenBank/DDBJ databases">
        <title>Complete Genomes of Fervidibacillus albus and Fervidibacillus halotolerans isolated from tidal flat sediments.</title>
        <authorList>
            <person name="Kwon K.K."/>
            <person name="Yang S.-H."/>
            <person name="Park M.J."/>
            <person name="Oh H.-M."/>
        </authorList>
    </citation>
    <scope>NUCLEOTIDE SEQUENCE</scope>
    <source>
        <strain evidence="3">MEBiC13594</strain>
    </source>
</reference>